<accession>A0A2S2E5S9</accession>
<organism evidence="2 3">
    <name type="scientific">Saliniradius amylolyticus</name>
    <dbReference type="NCBI Taxonomy" id="2183582"/>
    <lineage>
        <taxon>Bacteria</taxon>
        <taxon>Pseudomonadati</taxon>
        <taxon>Pseudomonadota</taxon>
        <taxon>Gammaproteobacteria</taxon>
        <taxon>Alteromonadales</taxon>
        <taxon>Alteromonadaceae</taxon>
        <taxon>Saliniradius</taxon>
    </lineage>
</organism>
<evidence type="ECO:0008006" key="4">
    <source>
        <dbReference type="Google" id="ProtNLM"/>
    </source>
</evidence>
<dbReference type="Proteomes" id="UP000245728">
    <property type="component" value="Chromosome"/>
</dbReference>
<dbReference type="AlphaFoldDB" id="A0A2S2E5S9"/>
<dbReference type="InterPro" id="IPR038695">
    <property type="entry name" value="Saro_0823-like_sf"/>
</dbReference>
<dbReference type="RefSeq" id="WP_239421304.1">
    <property type="nucleotide sequence ID" value="NZ_CP029347.1"/>
</dbReference>
<keyword evidence="1" id="KW-0732">Signal</keyword>
<proteinExistence type="predicted"/>
<dbReference type="Pfam" id="PF02643">
    <property type="entry name" value="DUF192"/>
    <property type="match status" value="1"/>
</dbReference>
<dbReference type="EMBL" id="CP029347">
    <property type="protein sequence ID" value="AWL12892.1"/>
    <property type="molecule type" value="Genomic_DNA"/>
</dbReference>
<dbReference type="PANTHER" id="PTHR37953">
    <property type="entry name" value="UPF0127 PROTEIN MJ1496"/>
    <property type="match status" value="1"/>
</dbReference>
<dbReference type="PANTHER" id="PTHR37953:SF1">
    <property type="entry name" value="UPF0127 PROTEIN MJ1496"/>
    <property type="match status" value="1"/>
</dbReference>
<evidence type="ECO:0000313" key="2">
    <source>
        <dbReference type="EMBL" id="AWL12892.1"/>
    </source>
</evidence>
<dbReference type="KEGG" id="salh:HMF8227_02440"/>
<name>A0A2S2E5S9_9ALTE</name>
<sequence length="143" mass="16339">MKKLLWIVLMALPFMTLAVPDQSQFFSEIEVSVNEQSYVLELAESPGQRARGLMYRESLCEDCGMLFVYSRPRVISMWMKNTAIPLDVAFIKENGEIIAIKQMQPYDLSSVTSEKSATYAWEANQGWFSEQGIKVGDRVEVKK</sequence>
<protein>
    <recommendedName>
        <fullName evidence="4">DUF192 domain-containing protein</fullName>
    </recommendedName>
</protein>
<dbReference type="InterPro" id="IPR003795">
    <property type="entry name" value="DUF192"/>
</dbReference>
<feature type="chain" id="PRO_5015757726" description="DUF192 domain-containing protein" evidence="1">
    <location>
        <begin position="19"/>
        <end position="143"/>
    </location>
</feature>
<gene>
    <name evidence="2" type="ORF">HMF8227_02440</name>
</gene>
<reference evidence="2 3" key="1">
    <citation type="submission" date="2018-05" db="EMBL/GenBank/DDBJ databases">
        <title>Salinimonas sp. HMF8227 Genome sequencing and assembly.</title>
        <authorList>
            <person name="Kang H."/>
            <person name="Kang J."/>
            <person name="Cha I."/>
            <person name="Kim H."/>
            <person name="Joh K."/>
        </authorList>
    </citation>
    <scope>NUCLEOTIDE SEQUENCE [LARGE SCALE GENOMIC DNA]</scope>
    <source>
        <strain evidence="2 3">HMF8227</strain>
    </source>
</reference>
<evidence type="ECO:0000256" key="1">
    <source>
        <dbReference type="SAM" id="SignalP"/>
    </source>
</evidence>
<dbReference type="Gene3D" id="2.60.120.1140">
    <property type="entry name" value="Protein of unknown function DUF192"/>
    <property type="match status" value="1"/>
</dbReference>
<feature type="signal peptide" evidence="1">
    <location>
        <begin position="1"/>
        <end position="18"/>
    </location>
</feature>
<evidence type="ECO:0000313" key="3">
    <source>
        <dbReference type="Proteomes" id="UP000245728"/>
    </source>
</evidence>
<keyword evidence="3" id="KW-1185">Reference proteome</keyword>